<dbReference type="Gene3D" id="1.10.10.60">
    <property type="entry name" value="Homeodomain-like"/>
    <property type="match status" value="1"/>
</dbReference>
<accession>A0A7X0JS46</accession>
<dbReference type="SUPFAM" id="SSF46689">
    <property type="entry name" value="Homeodomain-like"/>
    <property type="match status" value="1"/>
</dbReference>
<evidence type="ECO:0000313" key="5">
    <source>
        <dbReference type="EMBL" id="MBB6521278.1"/>
    </source>
</evidence>
<proteinExistence type="predicted"/>
<feature type="domain" description="HTH araC/xylS-type" evidence="4">
    <location>
        <begin position="231"/>
        <end position="333"/>
    </location>
</feature>
<name>A0A7X0JS46_9GAMM</name>
<dbReference type="PROSITE" id="PS01124">
    <property type="entry name" value="HTH_ARAC_FAMILY_2"/>
    <property type="match status" value="1"/>
</dbReference>
<dbReference type="GO" id="GO:0005829">
    <property type="term" value="C:cytosol"/>
    <property type="evidence" value="ECO:0007669"/>
    <property type="project" value="TreeGrafter"/>
</dbReference>
<dbReference type="GO" id="GO:0003700">
    <property type="term" value="F:DNA-binding transcription factor activity"/>
    <property type="evidence" value="ECO:0007669"/>
    <property type="project" value="InterPro"/>
</dbReference>
<dbReference type="InParanoid" id="A0A7X0JS46"/>
<dbReference type="Pfam" id="PF12833">
    <property type="entry name" value="HTH_18"/>
    <property type="match status" value="1"/>
</dbReference>
<protein>
    <submittedName>
        <fullName evidence="5">AraC-like DNA-binding protein</fullName>
    </submittedName>
</protein>
<evidence type="ECO:0000256" key="2">
    <source>
        <dbReference type="ARBA" id="ARBA00023125"/>
    </source>
</evidence>
<evidence type="ECO:0000256" key="1">
    <source>
        <dbReference type="ARBA" id="ARBA00023015"/>
    </source>
</evidence>
<keyword evidence="6" id="KW-1185">Reference proteome</keyword>
<comment type="caution">
    <text evidence="5">The sequence shown here is derived from an EMBL/GenBank/DDBJ whole genome shotgun (WGS) entry which is preliminary data.</text>
</comment>
<dbReference type="AlphaFoldDB" id="A0A7X0JS46"/>
<dbReference type="InterPro" id="IPR018060">
    <property type="entry name" value="HTH_AraC"/>
</dbReference>
<reference evidence="5 6" key="1">
    <citation type="submission" date="2020-08" db="EMBL/GenBank/DDBJ databases">
        <title>Genomic Encyclopedia of Type Strains, Phase IV (KMG-IV): sequencing the most valuable type-strain genomes for metagenomic binning, comparative biology and taxonomic classification.</title>
        <authorList>
            <person name="Goeker M."/>
        </authorList>
    </citation>
    <scope>NUCLEOTIDE SEQUENCE [LARGE SCALE GENOMIC DNA]</scope>
    <source>
        <strain evidence="5 6">DSM 22368</strain>
    </source>
</reference>
<keyword evidence="3" id="KW-0804">Transcription</keyword>
<dbReference type="InterPro" id="IPR009057">
    <property type="entry name" value="Homeodomain-like_sf"/>
</dbReference>
<evidence type="ECO:0000259" key="4">
    <source>
        <dbReference type="PROSITE" id="PS01124"/>
    </source>
</evidence>
<dbReference type="Pfam" id="PF12625">
    <property type="entry name" value="Arabinose_bd"/>
    <property type="match status" value="1"/>
</dbReference>
<gene>
    <name evidence="5" type="ORF">HNR48_001556</name>
</gene>
<keyword evidence="2 5" id="KW-0238">DNA-binding</keyword>
<organism evidence="5 6">
    <name type="scientific">Pseudoteredinibacter isoporae</name>
    <dbReference type="NCBI Taxonomy" id="570281"/>
    <lineage>
        <taxon>Bacteria</taxon>
        <taxon>Pseudomonadati</taxon>
        <taxon>Pseudomonadota</taxon>
        <taxon>Gammaproteobacteria</taxon>
        <taxon>Cellvibrionales</taxon>
        <taxon>Cellvibrionaceae</taxon>
        <taxon>Pseudoteredinibacter</taxon>
    </lineage>
</organism>
<dbReference type="EMBL" id="JACHHT010000001">
    <property type="protein sequence ID" value="MBB6521278.1"/>
    <property type="molecule type" value="Genomic_DNA"/>
</dbReference>
<dbReference type="SMART" id="SM00342">
    <property type="entry name" value="HTH_ARAC"/>
    <property type="match status" value="1"/>
</dbReference>
<keyword evidence="1" id="KW-0805">Transcription regulation</keyword>
<dbReference type="PANTHER" id="PTHR47894">
    <property type="entry name" value="HTH-TYPE TRANSCRIPTIONAL REGULATOR GADX"/>
    <property type="match status" value="1"/>
</dbReference>
<evidence type="ECO:0000256" key="3">
    <source>
        <dbReference type="ARBA" id="ARBA00023163"/>
    </source>
</evidence>
<dbReference type="RefSeq" id="WP_166848933.1">
    <property type="nucleotide sequence ID" value="NZ_JAAONY010000001.1"/>
</dbReference>
<dbReference type="FunCoup" id="A0A7X0JS46">
    <property type="interactions" value="43"/>
</dbReference>
<dbReference type="InterPro" id="IPR032687">
    <property type="entry name" value="AraC-type_N"/>
</dbReference>
<dbReference type="Proteomes" id="UP000528457">
    <property type="component" value="Unassembled WGS sequence"/>
</dbReference>
<sequence length="349" mass="39686">MGQTIRMGSFNGYRELVVSLGGNPEEFAKRCNIPIQVFDSDDTTILFSQFAELLELTAKCLKTPDFGLRLGSLQTIDLLGPTSVAIQTAKNLDEAIQCIARFVHVLSPAIHFDVDDSHPEHVKVLANISLPNFSHRDMPQATDLAITAGLKIGQQLTGEAFEILKIEVPHEPLLSVLKYKEYCNTEIHFNTESIAWHFSQKDYDALLPLHSKKLHRFAFQHILEHYPGQEKPLSVLVEEKLRELLEAETCTRASIAKHLGIHPKTLQRKLGMENCSYDSIRDKVRRERVTYYLSNTDIPFGKIASLVGYRDQAALSRSCQRWFSKSPREIRGENKLSYRSQTYELEVSE</sequence>
<evidence type="ECO:0000313" key="6">
    <source>
        <dbReference type="Proteomes" id="UP000528457"/>
    </source>
</evidence>
<dbReference type="PANTHER" id="PTHR47894:SF4">
    <property type="entry name" value="HTH-TYPE TRANSCRIPTIONAL REGULATOR GADX"/>
    <property type="match status" value="1"/>
</dbReference>
<dbReference type="GO" id="GO:0000976">
    <property type="term" value="F:transcription cis-regulatory region binding"/>
    <property type="evidence" value="ECO:0007669"/>
    <property type="project" value="TreeGrafter"/>
</dbReference>